<organism evidence="1 2">
    <name type="scientific">Aureimonas flava</name>
    <dbReference type="NCBI Taxonomy" id="2320271"/>
    <lineage>
        <taxon>Bacteria</taxon>
        <taxon>Pseudomonadati</taxon>
        <taxon>Pseudomonadota</taxon>
        <taxon>Alphaproteobacteria</taxon>
        <taxon>Hyphomicrobiales</taxon>
        <taxon>Aurantimonadaceae</taxon>
        <taxon>Aureimonas</taxon>
    </lineage>
</organism>
<dbReference type="EMBL" id="QYRN01000009">
    <property type="protein sequence ID" value="RIX98711.1"/>
    <property type="molecule type" value="Genomic_DNA"/>
</dbReference>
<reference evidence="2" key="1">
    <citation type="submission" date="2018-09" db="EMBL/GenBank/DDBJ databases">
        <authorList>
            <person name="Tuo L."/>
        </authorList>
    </citation>
    <scope>NUCLEOTIDE SEQUENCE [LARGE SCALE GENOMIC DNA]</scope>
    <source>
        <strain evidence="2">M2BS4Y-1</strain>
    </source>
</reference>
<dbReference type="OrthoDB" id="7833521at2"/>
<sequence length="219" mass="24979">MAIESIPLRKLLKIMFLDARAQRSSLVRDIGTDAARAAGRTGNGGDFHQPFWSDAKAHALGERDLHASVTARVASNRHYTNLYPRLRDGFLLWWNERRRWTNQPFRTGRSLSARFQVPGLDATVKIDNLLSVQDGGGVEHFVYPYFSEEPALGEHAARLGLWVLGQAFPDVPHEELRILDVIRGRTFSIDRNPLTGGEEEDFRERYVQLLTRRDELRDG</sequence>
<dbReference type="RefSeq" id="WP_119541102.1">
    <property type="nucleotide sequence ID" value="NZ_QYRN01000009.1"/>
</dbReference>
<protein>
    <submittedName>
        <fullName evidence="1">Uncharacterized protein</fullName>
    </submittedName>
</protein>
<gene>
    <name evidence="1" type="ORF">D3218_16110</name>
</gene>
<evidence type="ECO:0000313" key="2">
    <source>
        <dbReference type="Proteomes" id="UP000265750"/>
    </source>
</evidence>
<dbReference type="AlphaFoldDB" id="A0A3A1WHQ3"/>
<accession>A0A3A1WHQ3</accession>
<dbReference type="Proteomes" id="UP000265750">
    <property type="component" value="Unassembled WGS sequence"/>
</dbReference>
<proteinExistence type="predicted"/>
<evidence type="ECO:0000313" key="1">
    <source>
        <dbReference type="EMBL" id="RIX98711.1"/>
    </source>
</evidence>
<keyword evidence="2" id="KW-1185">Reference proteome</keyword>
<name>A0A3A1WHQ3_9HYPH</name>
<comment type="caution">
    <text evidence="1">The sequence shown here is derived from an EMBL/GenBank/DDBJ whole genome shotgun (WGS) entry which is preliminary data.</text>
</comment>